<evidence type="ECO:0000259" key="1">
    <source>
        <dbReference type="PROSITE" id="PS00716"/>
    </source>
</evidence>
<reference evidence="2 3" key="1">
    <citation type="journal article" date="2016" name="Nat. Commun.">
        <title>Thousands of microbial genomes shed light on interconnected biogeochemical processes in an aquifer system.</title>
        <authorList>
            <person name="Anantharaman K."/>
            <person name="Brown C.T."/>
            <person name="Hug L.A."/>
            <person name="Sharon I."/>
            <person name="Castelle C.J."/>
            <person name="Probst A.J."/>
            <person name="Thomas B.C."/>
            <person name="Singh A."/>
            <person name="Wilkins M.J."/>
            <person name="Karaoz U."/>
            <person name="Brodie E.L."/>
            <person name="Williams K.H."/>
            <person name="Hubbard S.S."/>
            <person name="Banfield J.F."/>
        </authorList>
    </citation>
    <scope>NUCLEOTIDE SEQUENCE [LARGE SCALE GENOMIC DNA]</scope>
</reference>
<proteinExistence type="predicted"/>
<dbReference type="Pfam" id="PF04545">
    <property type="entry name" value="Sigma70_r4"/>
    <property type="match status" value="1"/>
</dbReference>
<dbReference type="InterPro" id="IPR036388">
    <property type="entry name" value="WH-like_DNA-bd_sf"/>
</dbReference>
<dbReference type="InterPro" id="IPR000943">
    <property type="entry name" value="RNA_pol_sigma70"/>
</dbReference>
<accession>A0A1F8BM19</accession>
<dbReference type="GO" id="GO:0006352">
    <property type="term" value="P:DNA-templated transcription initiation"/>
    <property type="evidence" value="ECO:0007669"/>
    <property type="project" value="InterPro"/>
</dbReference>
<dbReference type="InterPro" id="IPR007630">
    <property type="entry name" value="RNA_pol_sigma70_r4"/>
</dbReference>
<sequence length="79" mass="9433">MRGNRTFRYFSAHILNLPHLSSKEKDVLIRRLKTITLENIGKKYQVTEGRIRQIEREALRKVKSKSYQQRLFKDKSGNN</sequence>
<dbReference type="AlphaFoldDB" id="A0A1F8BM19"/>
<dbReference type="InterPro" id="IPR013324">
    <property type="entry name" value="RNA_pol_sigma_r3/r4-like"/>
</dbReference>
<gene>
    <name evidence="2" type="ORF">A2893_05415</name>
</gene>
<dbReference type="Proteomes" id="UP000176725">
    <property type="component" value="Unassembled WGS sequence"/>
</dbReference>
<dbReference type="GO" id="GO:0003700">
    <property type="term" value="F:DNA-binding transcription factor activity"/>
    <property type="evidence" value="ECO:0007669"/>
    <property type="project" value="InterPro"/>
</dbReference>
<dbReference type="STRING" id="1802521.A2893_05415"/>
<dbReference type="Gene3D" id="1.10.10.10">
    <property type="entry name" value="Winged helix-like DNA-binding domain superfamily/Winged helix DNA-binding domain"/>
    <property type="match status" value="1"/>
</dbReference>
<dbReference type="PROSITE" id="PS00716">
    <property type="entry name" value="SIGMA70_2"/>
    <property type="match status" value="1"/>
</dbReference>
<evidence type="ECO:0000313" key="2">
    <source>
        <dbReference type="EMBL" id="OGM65062.1"/>
    </source>
</evidence>
<dbReference type="EMBL" id="MGHH01000007">
    <property type="protein sequence ID" value="OGM65062.1"/>
    <property type="molecule type" value="Genomic_DNA"/>
</dbReference>
<feature type="domain" description="RNA polymerase sigma-70" evidence="1">
    <location>
        <begin position="36"/>
        <end position="62"/>
    </location>
</feature>
<name>A0A1F8BM19_9BACT</name>
<comment type="caution">
    <text evidence="2">The sequence shown here is derived from an EMBL/GenBank/DDBJ whole genome shotgun (WGS) entry which is preliminary data.</text>
</comment>
<dbReference type="SUPFAM" id="SSF88659">
    <property type="entry name" value="Sigma3 and sigma4 domains of RNA polymerase sigma factors"/>
    <property type="match status" value="1"/>
</dbReference>
<evidence type="ECO:0000313" key="3">
    <source>
        <dbReference type="Proteomes" id="UP000176725"/>
    </source>
</evidence>
<organism evidence="2 3">
    <name type="scientific">Candidatus Woesebacteria bacterium RIFCSPLOWO2_01_FULL_39_25</name>
    <dbReference type="NCBI Taxonomy" id="1802521"/>
    <lineage>
        <taxon>Bacteria</taxon>
        <taxon>Candidatus Woeseibacteriota</taxon>
    </lineage>
</organism>
<protein>
    <recommendedName>
        <fullName evidence="1">RNA polymerase sigma-70 domain-containing protein</fullName>
    </recommendedName>
</protein>